<dbReference type="EMBL" id="CP035107">
    <property type="protein sequence ID" value="QAR31731.1"/>
    <property type="molecule type" value="Genomic_DNA"/>
</dbReference>
<dbReference type="PANTHER" id="PTHR30069:SF29">
    <property type="entry name" value="HEMOGLOBIN AND HEMOGLOBIN-HAPTOGLOBIN-BINDING PROTEIN 1-RELATED"/>
    <property type="match status" value="1"/>
</dbReference>
<dbReference type="GO" id="GO:0009279">
    <property type="term" value="C:cell outer membrane"/>
    <property type="evidence" value="ECO:0007669"/>
    <property type="project" value="UniProtKB-SubCell"/>
</dbReference>
<gene>
    <name evidence="11" type="ORF">EQP59_10460</name>
</gene>
<dbReference type="InterPro" id="IPR023997">
    <property type="entry name" value="TonB-dep_OMP_SusC/RagA_CS"/>
</dbReference>
<evidence type="ECO:0000313" key="12">
    <source>
        <dbReference type="Proteomes" id="UP000287701"/>
    </source>
</evidence>
<evidence type="ECO:0000256" key="2">
    <source>
        <dbReference type="ARBA" id="ARBA00022448"/>
    </source>
</evidence>
<comment type="similarity">
    <text evidence="8">Belongs to the TonB-dependent receptor family.</text>
</comment>
<evidence type="ECO:0000256" key="3">
    <source>
        <dbReference type="ARBA" id="ARBA00022452"/>
    </source>
</evidence>
<dbReference type="OrthoDB" id="9768177at2"/>
<reference evidence="11 12" key="1">
    <citation type="submission" date="2019-01" db="EMBL/GenBank/DDBJ databases">
        <title>Whole Genome of Ornithobacterium rhinotracheale FARPER-174b.</title>
        <authorList>
            <person name="Tataje-Lavanda L.A."/>
            <person name="Montalvan A."/>
            <person name="Montesinos R."/>
            <person name="Zimic M."/>
            <person name="Fernandez-Sanchez M."/>
            <person name="Fernandez-Diaz M."/>
        </authorList>
    </citation>
    <scope>NUCLEOTIDE SEQUENCE [LARGE SCALE GENOMIC DNA]</scope>
    <source>
        <strain evidence="11 12">FARPER-174b</strain>
    </source>
</reference>
<accession>A0A3R5XUV6</accession>
<dbReference type="PROSITE" id="PS52016">
    <property type="entry name" value="TONB_DEPENDENT_REC_3"/>
    <property type="match status" value="1"/>
</dbReference>
<dbReference type="SUPFAM" id="SSF56935">
    <property type="entry name" value="Porins"/>
    <property type="match status" value="1"/>
</dbReference>
<keyword evidence="6 8" id="KW-0472">Membrane</keyword>
<evidence type="ECO:0000256" key="4">
    <source>
        <dbReference type="ARBA" id="ARBA00022692"/>
    </source>
</evidence>
<dbReference type="GO" id="GO:0044718">
    <property type="term" value="P:siderophore transmembrane transport"/>
    <property type="evidence" value="ECO:0007669"/>
    <property type="project" value="TreeGrafter"/>
</dbReference>
<dbReference type="Pfam" id="PF13715">
    <property type="entry name" value="CarbopepD_reg_2"/>
    <property type="match status" value="1"/>
</dbReference>
<comment type="subcellular location">
    <subcellularLocation>
        <location evidence="1 8">Cell outer membrane</location>
        <topology evidence="1 8">Multi-pass membrane protein</topology>
    </subcellularLocation>
</comment>
<dbReference type="InterPro" id="IPR023996">
    <property type="entry name" value="TonB-dep_OMP_SusC/RagA"/>
</dbReference>
<keyword evidence="3 8" id="KW-1134">Transmembrane beta strand</keyword>
<dbReference type="NCBIfam" id="TIGR04057">
    <property type="entry name" value="SusC_RagA_signa"/>
    <property type="match status" value="1"/>
</dbReference>
<dbReference type="NCBIfam" id="TIGR04056">
    <property type="entry name" value="OMP_RagA_SusC"/>
    <property type="match status" value="1"/>
</dbReference>
<dbReference type="SUPFAM" id="SSF49464">
    <property type="entry name" value="Carboxypeptidase regulatory domain-like"/>
    <property type="match status" value="1"/>
</dbReference>
<name>A0A3R5XUV6_ORNRH</name>
<dbReference type="Gene3D" id="2.40.170.20">
    <property type="entry name" value="TonB-dependent receptor, beta-barrel domain"/>
    <property type="match status" value="1"/>
</dbReference>
<evidence type="ECO:0000256" key="1">
    <source>
        <dbReference type="ARBA" id="ARBA00004571"/>
    </source>
</evidence>
<evidence type="ECO:0000256" key="8">
    <source>
        <dbReference type="PROSITE-ProRule" id="PRU01360"/>
    </source>
</evidence>
<protein>
    <submittedName>
        <fullName evidence="11">TonB-dependent receptor</fullName>
    </submittedName>
</protein>
<evidence type="ECO:0000259" key="10">
    <source>
        <dbReference type="Pfam" id="PF07715"/>
    </source>
</evidence>
<evidence type="ECO:0000256" key="9">
    <source>
        <dbReference type="SAM" id="SignalP"/>
    </source>
</evidence>
<keyword evidence="2 8" id="KW-0813">Transport</keyword>
<dbReference type="InterPro" id="IPR012910">
    <property type="entry name" value="Plug_dom"/>
</dbReference>
<dbReference type="AlphaFoldDB" id="A0A3R5XUV6"/>
<dbReference type="Gene3D" id="2.60.40.1120">
    <property type="entry name" value="Carboxypeptidase-like, regulatory domain"/>
    <property type="match status" value="1"/>
</dbReference>
<organism evidence="11 12">
    <name type="scientific">Ornithobacterium rhinotracheale</name>
    <dbReference type="NCBI Taxonomy" id="28251"/>
    <lineage>
        <taxon>Bacteria</taxon>
        <taxon>Pseudomonadati</taxon>
        <taxon>Bacteroidota</taxon>
        <taxon>Flavobacteriia</taxon>
        <taxon>Flavobacteriales</taxon>
        <taxon>Weeksellaceae</taxon>
        <taxon>Ornithobacterium</taxon>
    </lineage>
</organism>
<proteinExistence type="inferred from homology"/>
<evidence type="ECO:0000256" key="7">
    <source>
        <dbReference type="ARBA" id="ARBA00023237"/>
    </source>
</evidence>
<dbReference type="GO" id="GO:0015344">
    <property type="term" value="F:siderophore uptake transmembrane transporter activity"/>
    <property type="evidence" value="ECO:0007669"/>
    <property type="project" value="TreeGrafter"/>
</dbReference>
<dbReference type="InterPro" id="IPR037066">
    <property type="entry name" value="Plug_dom_sf"/>
</dbReference>
<keyword evidence="4 8" id="KW-0812">Transmembrane</keyword>
<dbReference type="Pfam" id="PF07715">
    <property type="entry name" value="Plug"/>
    <property type="match status" value="1"/>
</dbReference>
<dbReference type="PANTHER" id="PTHR30069">
    <property type="entry name" value="TONB-DEPENDENT OUTER MEMBRANE RECEPTOR"/>
    <property type="match status" value="1"/>
</dbReference>
<dbReference type="InterPro" id="IPR039426">
    <property type="entry name" value="TonB-dep_rcpt-like"/>
</dbReference>
<dbReference type="Proteomes" id="UP000287701">
    <property type="component" value="Chromosome"/>
</dbReference>
<feature type="signal peptide" evidence="9">
    <location>
        <begin position="1"/>
        <end position="22"/>
    </location>
</feature>
<evidence type="ECO:0000313" key="11">
    <source>
        <dbReference type="EMBL" id="QAR31731.1"/>
    </source>
</evidence>
<feature type="domain" description="TonB-dependent receptor plug" evidence="10">
    <location>
        <begin position="116"/>
        <end position="222"/>
    </location>
</feature>
<dbReference type="Gene3D" id="2.170.130.10">
    <property type="entry name" value="TonB-dependent receptor, plug domain"/>
    <property type="match status" value="1"/>
</dbReference>
<feature type="chain" id="PRO_5018715332" evidence="9">
    <location>
        <begin position="23"/>
        <end position="1025"/>
    </location>
</feature>
<dbReference type="InterPro" id="IPR036942">
    <property type="entry name" value="Beta-barrel_TonB_sf"/>
</dbReference>
<keyword evidence="7 8" id="KW-0998">Cell outer membrane</keyword>
<sequence length="1025" mass="113974">MRRNLTRLFAIGAFCLSFYAYGQQKPIAGRVLDSNGFPIQDAYVYVEGSDKGVYTDENGNYTIEAKDGDVLGVEFIGFDTKNIKVGDGASYDVKLEKGGEINLKSLVAVGYGNQTEKDVTGAITSVKPEELENKSVASITQALQGKSPGLQIVNSSGRAGDQTQISIRGNGSLMASNNVLYVIDGVPQESMGSLSNEDIKSISVLKDAASAAIYGSRASNGVILIETKKGGYGEKTTVRLNVSRGFSKPVKVYDLLNAAQYKQIHDVSRENYMRDIADGKMNGPKDAGILTPMGDSPYDTDWLKYIVRDVASLENYSLSIGGGGMTTRSYFSASYFKQEGLIKEDNYEKSRLRLNVEQKITDFLSMGVNSYFSYTMAKTYADGNSTYNPWTMAIKAPPTAPAYKDGKIYKGTFKNPLWAFERDEVSHWQKLGGQFYFDVEPLKDLKWRSTYSGSIDNGRINRYDAPSTRRGQNGDGKPTGYGYYETNNNRNYQFENTLTWNKSFFNKNLKMNLLAGHTYQHWDYEDAYVQGEKFSSDDLKWLVSAGEINKGRSYILSIGLESVFTRMQLNWKDKYLFMASVRRDGSTKFSDGNKWGTFPAASLGWVVSEEDFLKGNASINLLKLRASYGLTGNQSGISYAVGQKLLTGGENYDQEPGLASVDIYNPDLKWETGYSSNIGLDLKLWKRFNLSVDVYSKITKDLLNRVSVEWETGFKTMLKNAGEINNKGFEVNASVDIIKKQDLKWNLATNFSYNENKIKNLGMDRNYYTTGFVSIVKEGESLGAFYLLENLGIAQQEYTYRDAQGNVTHTVQPGDVIYKDQNGDGVINDDDRIVYTGGIAPVYGGVSTSLSYKGFDLSISGQYSINKKIYAMYREDLLNGGAIGYPAFSDNMVTDALDYWSVNNTNASQPRPHMAAQISSWNNQISSRFLDKADYFRISDITLGFDLKSIKSLNLGLVEGLKVYVQARNPFTFTSYKGLDPEGQYVDQRVSNNQNESDGAKIRSGVDNGVVPNMKSINVGLSVKF</sequence>
<dbReference type="InterPro" id="IPR008969">
    <property type="entry name" value="CarboxyPept-like_regulatory"/>
</dbReference>
<evidence type="ECO:0000256" key="6">
    <source>
        <dbReference type="ARBA" id="ARBA00023136"/>
    </source>
</evidence>
<evidence type="ECO:0000256" key="5">
    <source>
        <dbReference type="ARBA" id="ARBA00022729"/>
    </source>
</evidence>
<keyword evidence="11" id="KW-0675">Receptor</keyword>
<keyword evidence="5 9" id="KW-0732">Signal</keyword>
<dbReference type="RefSeq" id="WP_128502170.1">
    <property type="nucleotide sequence ID" value="NZ_CP035107.1"/>
</dbReference>